<proteinExistence type="predicted"/>
<name>L8G7Q4_PSED2</name>
<dbReference type="EMBL" id="GL573229">
    <property type="protein sequence ID" value="ELR09102.1"/>
    <property type="molecule type" value="Genomic_DNA"/>
</dbReference>
<reference evidence="3" key="1">
    <citation type="submission" date="2010-09" db="EMBL/GenBank/DDBJ databases">
        <title>The genome sequence of Geomyces destructans 20631-21.</title>
        <authorList>
            <consortium name="The Broad Institute Genome Sequencing Platform"/>
            <person name="Cuomo C.A."/>
            <person name="Blehert D.S."/>
            <person name="Lorch J.M."/>
            <person name="Young S.K."/>
            <person name="Zeng Q."/>
            <person name="Gargeya S."/>
            <person name="Fitzgerald M."/>
            <person name="Haas B."/>
            <person name="Abouelleil A."/>
            <person name="Alvarado L."/>
            <person name="Arachchi H.M."/>
            <person name="Berlin A."/>
            <person name="Brown A."/>
            <person name="Chapman S.B."/>
            <person name="Chen Z."/>
            <person name="Dunbar C."/>
            <person name="Freedman E."/>
            <person name="Gearin G."/>
            <person name="Gellesch M."/>
            <person name="Goldberg J."/>
            <person name="Griggs A."/>
            <person name="Gujja S."/>
            <person name="Heiman D."/>
            <person name="Howarth C."/>
            <person name="Larson L."/>
            <person name="Lui A."/>
            <person name="MacDonald P.J.P."/>
            <person name="Montmayeur A."/>
            <person name="Murphy C."/>
            <person name="Neiman D."/>
            <person name="Pearson M."/>
            <person name="Priest M."/>
            <person name="Roberts A."/>
            <person name="Saif S."/>
            <person name="Shea T."/>
            <person name="Shenoy N."/>
            <person name="Sisk P."/>
            <person name="Stolte C."/>
            <person name="Sykes S."/>
            <person name="Wortman J."/>
            <person name="Nusbaum C."/>
            <person name="Birren B."/>
        </authorList>
    </citation>
    <scope>NUCLEOTIDE SEQUENCE [LARGE SCALE GENOMIC DNA]</scope>
    <source>
        <strain evidence="3">ATCC MYA-4855 / 20631-21</strain>
    </source>
</reference>
<evidence type="ECO:0000313" key="3">
    <source>
        <dbReference type="Proteomes" id="UP000011064"/>
    </source>
</evidence>
<organism evidence="2 3">
    <name type="scientific">Pseudogymnoascus destructans (strain ATCC MYA-4855 / 20631-21)</name>
    <name type="common">Bat white-nose syndrome fungus</name>
    <name type="synonym">Geomyces destructans</name>
    <dbReference type="NCBI Taxonomy" id="658429"/>
    <lineage>
        <taxon>Eukaryota</taxon>
        <taxon>Fungi</taxon>
        <taxon>Dikarya</taxon>
        <taxon>Ascomycota</taxon>
        <taxon>Pezizomycotina</taxon>
        <taxon>Leotiomycetes</taxon>
        <taxon>Thelebolales</taxon>
        <taxon>Thelebolaceae</taxon>
        <taxon>Pseudogymnoascus</taxon>
    </lineage>
</organism>
<dbReference type="VEuPathDB" id="FungiDB:GMDG_03686"/>
<feature type="region of interest" description="Disordered" evidence="1">
    <location>
        <begin position="218"/>
        <end position="243"/>
    </location>
</feature>
<dbReference type="STRING" id="658429.L8G7Q4"/>
<dbReference type="OrthoDB" id="3437976at2759"/>
<evidence type="ECO:0008006" key="4">
    <source>
        <dbReference type="Google" id="ProtNLM"/>
    </source>
</evidence>
<dbReference type="InParanoid" id="L8G7Q4"/>
<keyword evidence="3" id="KW-1185">Reference proteome</keyword>
<dbReference type="HOGENOM" id="CLU_1142981_0_0_1"/>
<dbReference type="AlphaFoldDB" id="L8G7Q4"/>
<evidence type="ECO:0000313" key="2">
    <source>
        <dbReference type="EMBL" id="ELR09102.1"/>
    </source>
</evidence>
<sequence>MTTERLIATLKSQEKLKGSANYLSWKRRIEQTLAQASVLEYALGLGKGVKPEPADEYEKLGIGKKESAYIIWFTGNAQAYSIIEATCGSETVETIRLTVSAAEAWKLLHNRYEGKGNFVLTKGFDDWHSLSLDPEDIAAFNICFKNINSKLSGAGLDVPPVMSMLHYLNAVQATFPTWADKYRGKMRKYQLGSMPTIGNLDDLMDRLLEESRSRNVADERAVALYGNQPPKREEGPVKPLPQD</sequence>
<evidence type="ECO:0000256" key="1">
    <source>
        <dbReference type="SAM" id="MobiDB-lite"/>
    </source>
</evidence>
<dbReference type="Proteomes" id="UP000011064">
    <property type="component" value="Unassembled WGS sequence"/>
</dbReference>
<accession>L8G7Q4</accession>
<gene>
    <name evidence="2" type="ORF">GMDG_03686</name>
</gene>
<protein>
    <recommendedName>
        <fullName evidence="4">Retrotransposon Copia-like N-terminal domain-containing protein</fullName>
    </recommendedName>
</protein>
<dbReference type="Pfam" id="PF14223">
    <property type="entry name" value="Retrotran_gag_2"/>
    <property type="match status" value="1"/>
</dbReference>